<dbReference type="EMBL" id="BAABIA010000003">
    <property type="protein sequence ID" value="GAA5137419.1"/>
    <property type="molecule type" value="Genomic_DNA"/>
</dbReference>
<dbReference type="RefSeq" id="WP_345735667.1">
    <property type="nucleotide sequence ID" value="NZ_BAABIA010000003.1"/>
</dbReference>
<evidence type="ECO:0000256" key="1">
    <source>
        <dbReference type="SAM" id="MobiDB-lite"/>
    </source>
</evidence>
<evidence type="ECO:0008006" key="4">
    <source>
        <dbReference type="Google" id="ProtNLM"/>
    </source>
</evidence>
<evidence type="ECO:0000313" key="2">
    <source>
        <dbReference type="EMBL" id="GAA5137419.1"/>
    </source>
</evidence>
<feature type="compositionally biased region" description="Polar residues" evidence="1">
    <location>
        <begin position="138"/>
        <end position="158"/>
    </location>
</feature>
<accession>A0ABP9P041</accession>
<feature type="region of interest" description="Disordered" evidence="1">
    <location>
        <begin position="122"/>
        <end position="158"/>
    </location>
</feature>
<proteinExistence type="predicted"/>
<dbReference type="Pfam" id="PF07030">
    <property type="entry name" value="Phage_Mu_Gp36"/>
    <property type="match status" value="1"/>
</dbReference>
<organism evidence="2 3">
    <name type="scientific">Prosthecobacter algae</name>
    <dbReference type="NCBI Taxonomy" id="1144682"/>
    <lineage>
        <taxon>Bacteria</taxon>
        <taxon>Pseudomonadati</taxon>
        <taxon>Verrucomicrobiota</taxon>
        <taxon>Verrucomicrobiia</taxon>
        <taxon>Verrucomicrobiales</taxon>
        <taxon>Verrucomicrobiaceae</taxon>
        <taxon>Prosthecobacter</taxon>
    </lineage>
</organism>
<evidence type="ECO:0000313" key="3">
    <source>
        <dbReference type="Proteomes" id="UP001499852"/>
    </source>
</evidence>
<dbReference type="Proteomes" id="UP001499852">
    <property type="component" value="Unassembled WGS sequence"/>
</dbReference>
<keyword evidence="3" id="KW-1185">Reference proteome</keyword>
<comment type="caution">
    <text evidence="2">The sequence shown here is derived from an EMBL/GenBank/DDBJ whole genome shotgun (WGS) entry which is preliminary data.</text>
</comment>
<dbReference type="InterPro" id="IPR009752">
    <property type="entry name" value="Phage_Mu_GpJ"/>
</dbReference>
<protein>
    <recommendedName>
        <fullName evidence="4">Phage gp36-like protein</fullName>
    </recommendedName>
</protein>
<name>A0ABP9P041_9BACT</name>
<sequence>MAWITPTAETVKRRLSGPEFTSLQNAARSSGQDGATLTTETITRVVNMIRGYVGAAKNPPNILGIPGTIPDELESALGSLWLWEFITRLPGQEKLLDDRRKTLYDNAIAQLKDVSAGRFAIVPPETPGEETEQPSGPASQLISSRDNLGTRAQTAGLL</sequence>
<gene>
    <name evidence="2" type="ORF">GCM10023213_14060</name>
</gene>
<reference evidence="3" key="1">
    <citation type="journal article" date="2019" name="Int. J. Syst. Evol. Microbiol.">
        <title>The Global Catalogue of Microorganisms (GCM) 10K type strain sequencing project: providing services to taxonomists for standard genome sequencing and annotation.</title>
        <authorList>
            <consortium name="The Broad Institute Genomics Platform"/>
            <consortium name="The Broad Institute Genome Sequencing Center for Infectious Disease"/>
            <person name="Wu L."/>
            <person name="Ma J."/>
        </authorList>
    </citation>
    <scope>NUCLEOTIDE SEQUENCE [LARGE SCALE GENOMIC DNA]</scope>
    <source>
        <strain evidence="3">JCM 18053</strain>
    </source>
</reference>